<dbReference type="PANTHER" id="PTHR19959:SF119">
    <property type="entry name" value="FUNGAL LIPASE-LIKE DOMAIN-CONTAINING PROTEIN"/>
    <property type="match status" value="1"/>
</dbReference>
<dbReference type="OrthoDB" id="3038309at2759"/>
<evidence type="ECO:0000313" key="3">
    <source>
        <dbReference type="EMBL" id="TFK18295.1"/>
    </source>
</evidence>
<keyword evidence="1" id="KW-0677">Repeat</keyword>
<protein>
    <submittedName>
        <fullName evidence="3">TPR-like protein</fullName>
    </submittedName>
</protein>
<dbReference type="Proteomes" id="UP000307440">
    <property type="component" value="Unassembled WGS sequence"/>
</dbReference>
<organism evidence="3 4">
    <name type="scientific">Coprinopsis marcescibilis</name>
    <name type="common">Agaric fungus</name>
    <name type="synonym">Psathyrella marcescibilis</name>
    <dbReference type="NCBI Taxonomy" id="230819"/>
    <lineage>
        <taxon>Eukaryota</taxon>
        <taxon>Fungi</taxon>
        <taxon>Dikarya</taxon>
        <taxon>Basidiomycota</taxon>
        <taxon>Agaricomycotina</taxon>
        <taxon>Agaricomycetes</taxon>
        <taxon>Agaricomycetidae</taxon>
        <taxon>Agaricales</taxon>
        <taxon>Agaricineae</taxon>
        <taxon>Psathyrellaceae</taxon>
        <taxon>Coprinopsis</taxon>
    </lineage>
</organism>
<dbReference type="InterPro" id="IPR019734">
    <property type="entry name" value="TPR_rpt"/>
</dbReference>
<dbReference type="SUPFAM" id="SSF48452">
    <property type="entry name" value="TPR-like"/>
    <property type="match status" value="3"/>
</dbReference>
<dbReference type="SMART" id="SM00028">
    <property type="entry name" value="TPR"/>
    <property type="match status" value="8"/>
</dbReference>
<dbReference type="EMBL" id="ML210414">
    <property type="protein sequence ID" value="TFK18295.1"/>
    <property type="molecule type" value="Genomic_DNA"/>
</dbReference>
<evidence type="ECO:0000313" key="4">
    <source>
        <dbReference type="Proteomes" id="UP000307440"/>
    </source>
</evidence>
<dbReference type="InterPro" id="IPR011990">
    <property type="entry name" value="TPR-like_helical_dom_sf"/>
</dbReference>
<sequence>MDKLTQLFKSKLKISQGDKALNKRKPLRRSSTIRGEILTGASGVVLQHSHIHNQTAQTISNVYNHSCTDTEIAEAIRRLADPKGYSWNPSRICLPGTRVVHVDYISLWATNVEEVSPFSAQIMLIPGPAGSGKSVLAHTICRDMDRNGSLVLSFFLNQMGQQFTAADFMAAFIRGLCVIDAQIKQSIAQLLIQNPILATAPAPRQFEDLVLPILPILPTGRSFFVGIDALDEQPDESILEFLRDQVPRLPPTFRFVLTMRPDPGVMCHLETRPHVTLLSSSFKLTGDTTSADIAKYIEFRLSDAEYRDSISAKLLADFILKAEGLFLWAETVLNHIGSAYDPAEELAEIVKGTSTHWAKAGRAAKKLEELYAHILSKLEWTDSRFVKMYTVVVGGLVTLREPLSRTGMAALYKPHGIAEKDIHKICMSIRPLLQSYSTDDPSQPIRLLHLSVKEYLAQNAPEPYRLDCDEHHERLSRLALHVFKNDLTLSNVCNLGYADGIWVWDASATPPSIPSFPDGASEHLRYSCQYFEDHELSSNKHIDETHISDLRDVVLERPQILLEVTASMGSVANIVSLRKKVQTPDDLQNPARIRSTIKVYYAVARCLMVDGRFTEALPLLQGAVELQSICNPDQLETSMQLEFVLCLNHLGMCLDALGQTVDGLAPIEAEALPISRQLNDTHPLEGQSLLGSTLLAFSELLQSAKRYDDYDRATNEALDIYRRLADDDPSRFEYHLGLALSRRARNFTNYGKFHESIPFFQEAIKLLRPYAEMGAEYECSLAAAVAPYATSLSVTLKPEEAIELGQEAVRLWRRLMVKDPARFGSGLSYSLWKLAWDVNECGKPVDAIRFAEESVQVCRSLVKKDATREPDLAEALQELADFLSFSERWPEAIEAGREAIDIERRLASDNPDKFNQSLAVALRRLAENHSLWGQNNDTSVALAGEAVQILRVCVDKDPACEADLAQSLQNLSESLLEAGRPEEAVKPGQEAVKRRRLLASSDEEEEEEEHQLAEALQSLANVLNTCDRAGDAIPVVMEEIKLRRALLAKDSTGDIDLELDLAEALDNLSEYLSNEERWAEAVKTQREAVEIQRRLVLIDKEKYQEGLASVLLNLASYIDDNDHTSEAISPVEESVQIYRTMVASDTSMESGLADALHDNAQYLCNTGNSEDAMPIIMEAVDLQRRLASEDPDVLGDGLSQCLQLYAACLSDCSRCEDAAIVSSEWVKIQRQLVEKDPEEHTESLAESLCEYTKTLLLCPGKEEQALEVAQEAESVYRQLAKEDPADFSEDHASSLESLARCLNASKRHEEALSAAQKALEVQRKFEKRKANGRFSDDVSGGLHGTHGKTLIFLGREAEALVPIKKAISAHRRLVKEDPDEYEEELQEYISLLEKISKPTAS</sequence>
<dbReference type="Pfam" id="PF13374">
    <property type="entry name" value="TPR_10"/>
    <property type="match status" value="2"/>
</dbReference>
<dbReference type="InterPro" id="IPR027417">
    <property type="entry name" value="P-loop_NTPase"/>
</dbReference>
<dbReference type="Gene3D" id="3.40.50.300">
    <property type="entry name" value="P-loop containing nucleotide triphosphate hydrolases"/>
    <property type="match status" value="1"/>
</dbReference>
<reference evidence="3 4" key="1">
    <citation type="journal article" date="2019" name="Nat. Ecol. Evol.">
        <title>Megaphylogeny resolves global patterns of mushroom evolution.</title>
        <authorList>
            <person name="Varga T."/>
            <person name="Krizsan K."/>
            <person name="Foldi C."/>
            <person name="Dima B."/>
            <person name="Sanchez-Garcia M."/>
            <person name="Sanchez-Ramirez S."/>
            <person name="Szollosi G.J."/>
            <person name="Szarkandi J.G."/>
            <person name="Papp V."/>
            <person name="Albert L."/>
            <person name="Andreopoulos W."/>
            <person name="Angelini C."/>
            <person name="Antonin V."/>
            <person name="Barry K.W."/>
            <person name="Bougher N.L."/>
            <person name="Buchanan P."/>
            <person name="Buyck B."/>
            <person name="Bense V."/>
            <person name="Catcheside P."/>
            <person name="Chovatia M."/>
            <person name="Cooper J."/>
            <person name="Damon W."/>
            <person name="Desjardin D."/>
            <person name="Finy P."/>
            <person name="Geml J."/>
            <person name="Haridas S."/>
            <person name="Hughes K."/>
            <person name="Justo A."/>
            <person name="Karasinski D."/>
            <person name="Kautmanova I."/>
            <person name="Kiss B."/>
            <person name="Kocsube S."/>
            <person name="Kotiranta H."/>
            <person name="LaButti K.M."/>
            <person name="Lechner B.E."/>
            <person name="Liimatainen K."/>
            <person name="Lipzen A."/>
            <person name="Lukacs Z."/>
            <person name="Mihaltcheva S."/>
            <person name="Morgado L.N."/>
            <person name="Niskanen T."/>
            <person name="Noordeloos M.E."/>
            <person name="Ohm R.A."/>
            <person name="Ortiz-Santana B."/>
            <person name="Ovrebo C."/>
            <person name="Racz N."/>
            <person name="Riley R."/>
            <person name="Savchenko A."/>
            <person name="Shiryaev A."/>
            <person name="Soop K."/>
            <person name="Spirin V."/>
            <person name="Szebenyi C."/>
            <person name="Tomsovsky M."/>
            <person name="Tulloss R.E."/>
            <person name="Uehling J."/>
            <person name="Grigoriev I.V."/>
            <person name="Vagvolgyi C."/>
            <person name="Papp T."/>
            <person name="Martin F.M."/>
            <person name="Miettinen O."/>
            <person name="Hibbett D.S."/>
            <person name="Nagy L.G."/>
        </authorList>
    </citation>
    <scope>NUCLEOTIDE SEQUENCE [LARGE SCALE GENOMIC DNA]</scope>
    <source>
        <strain evidence="3 4">CBS 121175</strain>
    </source>
</reference>
<evidence type="ECO:0000259" key="2">
    <source>
        <dbReference type="Pfam" id="PF24883"/>
    </source>
</evidence>
<keyword evidence="4" id="KW-1185">Reference proteome</keyword>
<dbReference type="Gene3D" id="1.25.40.10">
    <property type="entry name" value="Tetratricopeptide repeat domain"/>
    <property type="match status" value="4"/>
</dbReference>
<feature type="domain" description="Nephrocystin 3-like N-terminal" evidence="2">
    <location>
        <begin position="119"/>
        <end position="260"/>
    </location>
</feature>
<proteinExistence type="predicted"/>
<dbReference type="SUPFAM" id="SSF52540">
    <property type="entry name" value="P-loop containing nucleoside triphosphate hydrolases"/>
    <property type="match status" value="1"/>
</dbReference>
<accession>A0A5C3KEX8</accession>
<dbReference type="InterPro" id="IPR056884">
    <property type="entry name" value="NPHP3-like_N"/>
</dbReference>
<dbReference type="Pfam" id="PF24883">
    <property type="entry name" value="NPHP3_N"/>
    <property type="match status" value="1"/>
</dbReference>
<gene>
    <name evidence="3" type="ORF">FA15DRAFT_760675</name>
</gene>
<evidence type="ECO:0000256" key="1">
    <source>
        <dbReference type="ARBA" id="ARBA00022737"/>
    </source>
</evidence>
<name>A0A5C3KEX8_COPMA</name>
<dbReference type="PANTHER" id="PTHR19959">
    <property type="entry name" value="KINESIN LIGHT CHAIN"/>
    <property type="match status" value="1"/>
</dbReference>